<feature type="transmembrane region" description="Helical" evidence="2">
    <location>
        <begin position="462"/>
        <end position="481"/>
    </location>
</feature>
<evidence type="ECO:0000256" key="2">
    <source>
        <dbReference type="SAM" id="Phobius"/>
    </source>
</evidence>
<evidence type="ECO:0000313" key="5">
    <source>
        <dbReference type="EMBL" id="OTW30584.1"/>
    </source>
</evidence>
<accession>A0A2T4MJY4</accession>
<dbReference type="OrthoDB" id="9764467at2"/>
<dbReference type="Pfam" id="PF13514">
    <property type="entry name" value="AAA_27"/>
    <property type="match status" value="1"/>
</dbReference>
<keyword evidence="2" id="KW-0472">Membrane</keyword>
<evidence type="ECO:0000313" key="4">
    <source>
        <dbReference type="EMBL" id="NJI02289.1"/>
    </source>
</evidence>
<proteinExistence type="predicted"/>
<evidence type="ECO:0000259" key="3">
    <source>
        <dbReference type="Pfam" id="PF13514"/>
    </source>
</evidence>
<reference evidence="4" key="2">
    <citation type="submission" date="2019-11" db="EMBL/GenBank/DDBJ databases">
        <title>Whole genome comparisons of Staphylococcus agnetis isolates from cattle and chickens.</title>
        <authorList>
            <person name="Rhoads D."/>
            <person name="Shwani A."/>
            <person name="Adkins P."/>
            <person name="Calcutt M."/>
            <person name="Middleton J."/>
        </authorList>
    </citation>
    <scope>NUCLEOTIDE SEQUENCE</scope>
    <source>
        <strain evidence="4">1387</strain>
    </source>
</reference>
<keyword evidence="2" id="KW-1133">Transmembrane helix</keyword>
<dbReference type="EMBL" id="NEFX01000018">
    <property type="protein sequence ID" value="OTW30584.1"/>
    <property type="molecule type" value="Genomic_DNA"/>
</dbReference>
<feature type="coiled-coil region" evidence="1">
    <location>
        <begin position="761"/>
        <end position="825"/>
    </location>
</feature>
<dbReference type="Proteomes" id="UP000646308">
    <property type="component" value="Unassembled WGS sequence"/>
</dbReference>
<organism evidence="4 7">
    <name type="scientific">Staphylococcus agnetis</name>
    <dbReference type="NCBI Taxonomy" id="985762"/>
    <lineage>
        <taxon>Bacteria</taxon>
        <taxon>Bacillati</taxon>
        <taxon>Bacillota</taxon>
        <taxon>Bacilli</taxon>
        <taxon>Bacillales</taxon>
        <taxon>Staphylococcaceae</taxon>
        <taxon>Staphylococcus</taxon>
    </lineage>
</organism>
<dbReference type="SUPFAM" id="SSF52540">
    <property type="entry name" value="P-loop containing nucleoside triphosphate hydrolases"/>
    <property type="match status" value="2"/>
</dbReference>
<evidence type="ECO:0000256" key="1">
    <source>
        <dbReference type="SAM" id="Coils"/>
    </source>
</evidence>
<dbReference type="RefSeq" id="WP_060551376.1">
    <property type="nucleotide sequence ID" value="NZ_CP009623.1"/>
</dbReference>
<feature type="transmembrane region" description="Helical" evidence="2">
    <location>
        <begin position="487"/>
        <end position="506"/>
    </location>
</feature>
<keyword evidence="2" id="KW-0812">Transmembrane</keyword>
<name>A0A2T4MJY4_9STAP</name>
<protein>
    <submittedName>
        <fullName evidence="4">AAA family ATPase</fullName>
    </submittedName>
    <submittedName>
        <fullName evidence="5">DNA repair protein Rad50</fullName>
    </submittedName>
</protein>
<comment type="caution">
    <text evidence="4">The sequence shown here is derived from an EMBL/GenBank/DDBJ whole genome shotgun (WGS) entry which is preliminary data.</text>
</comment>
<feature type="domain" description="YhaN AAA" evidence="3">
    <location>
        <begin position="1"/>
        <end position="207"/>
    </location>
</feature>
<evidence type="ECO:0000313" key="6">
    <source>
        <dbReference type="Proteomes" id="UP000195208"/>
    </source>
</evidence>
<dbReference type="Proteomes" id="UP000195208">
    <property type="component" value="Unassembled WGS sequence"/>
</dbReference>
<dbReference type="PANTHER" id="PTHR41259:SF1">
    <property type="entry name" value="DOUBLE-STRAND BREAK REPAIR RAD50 ATPASE, PUTATIVE-RELATED"/>
    <property type="match status" value="1"/>
</dbReference>
<dbReference type="GeneID" id="57691974"/>
<dbReference type="PANTHER" id="PTHR41259">
    <property type="entry name" value="DOUBLE-STRAND BREAK REPAIR RAD50 ATPASE, PUTATIVE-RELATED"/>
    <property type="match status" value="1"/>
</dbReference>
<dbReference type="KEGG" id="sagq:EP23_05160"/>
<keyword evidence="6" id="KW-1185">Reference proteome</keyword>
<sequence length="975" mass="114432">MKIKSVEIYGYGQFVQRKVEFNENFTEIYGENEAGKSTLQAFIHSILFGFPTKRENEPRLEPRMGNHYGGRVTLKMDDGSLVDVERVKGRAQGDVKVFLPNGAIKDETWLQQNLNFINKRTYQDIFSFSVMGLQDIHQNMNEQQLQNYLMQAGALGSTEFIGMRDLIHQKKQALYKKSGQNPQINRQVEELKQLEAQIRDESAKLETYQRLTDERDKAARRLEHVKTNLNQLTGFFEAKQKEIALHDQVQEWKGLEADLNVEPLEFPEQGIDRYENAKFQTEQLKRDIGLRNEKYQQLSYENEQLYIPSDELSQSLENIAKKEESIKQTTMDLRQTEREIEHTERQIDGLMSNIGWQAIDSDIDTSDIRKSDLSDALKEKRDLNYAVQQLQQNYESMEVDQQSSQTELEELKSQLVSEENFAKKKEYDKRALELREKKNLFSKMKEAFETEQLQKEKQQKSLRIAMIILAVISVGLAVFSFVSQTMLFAIVFAVLAVIFVIGCFAIKTKTEGHTERFSDEINQLEKEVARLEQEYDLNFDLADQYQLRDQIHQREQQFIVLNTKQKHIAQQLEASEADLQQVSQKLTQAKAEMHVSEKLSDDLLIDAMMTIHQIKEHHAHLQTLVLKQQQLTQSLNAFYDEAQKQVTDALPETDNEALFHDVRAWVSRTNSNRVQHERNQEQMTLLEKELKHLTHRLNENKSIIQKLFNFIGAIDEESYYRHHDNYQTYHQRLSRFNDLTKYLENQNYGYEESSKLSEKTSAQLQDDYDKLSTQIDDYNQRYLTLQSEVSDLNAQITHMETDNTLRHLRHRYQLLRNQLNATAEDWAALSYLEALVDEHIKQIKDKRLPQVVDVATQIYHELTAGQYIQVTYQNEQVMVKHRDGQMYQPIELSQSTKELLYISLRLSLIKILKPYYSLPIIIDDAFVHFDVTRRQRMMKFLRALPDAYQVLYFTCAKDNHIPSKQLVTLEKIEKH</sequence>
<dbReference type="InterPro" id="IPR027417">
    <property type="entry name" value="P-loop_NTPase"/>
</dbReference>
<feature type="coiled-coil region" evidence="1">
    <location>
        <begin position="569"/>
        <end position="599"/>
    </location>
</feature>
<feature type="coiled-coil region" evidence="1">
    <location>
        <begin position="181"/>
        <end position="228"/>
    </location>
</feature>
<feature type="coiled-coil region" evidence="1">
    <location>
        <begin position="514"/>
        <end position="541"/>
    </location>
</feature>
<evidence type="ECO:0000313" key="7">
    <source>
        <dbReference type="Proteomes" id="UP000646308"/>
    </source>
</evidence>
<gene>
    <name evidence="5" type="ORF">B9M88_09980</name>
    <name evidence="4" type="ORF">GLV84_05415</name>
</gene>
<dbReference type="InterPro" id="IPR038734">
    <property type="entry name" value="YhaN_AAA"/>
</dbReference>
<dbReference type="Gene3D" id="3.40.50.300">
    <property type="entry name" value="P-loop containing nucleotide triphosphate hydrolases"/>
    <property type="match status" value="2"/>
</dbReference>
<reference evidence="5 6" key="1">
    <citation type="submission" date="2017-04" db="EMBL/GenBank/DDBJ databases">
        <title>Staphylococcus agnetis, a potential pathogen in the broiler production.</title>
        <authorList>
            <person name="Poulsen L."/>
        </authorList>
    </citation>
    <scope>NUCLEOTIDE SEQUENCE [LARGE SCALE GENOMIC DNA]</scope>
    <source>
        <strain evidence="5 6">723_310714_2_2_spleen</strain>
    </source>
</reference>
<dbReference type="EMBL" id="WMFL01000069">
    <property type="protein sequence ID" value="NJI02289.1"/>
    <property type="molecule type" value="Genomic_DNA"/>
</dbReference>
<feature type="coiled-coil region" evidence="1">
    <location>
        <begin position="319"/>
        <end position="414"/>
    </location>
</feature>
<dbReference type="AlphaFoldDB" id="A0A2T4MJY4"/>
<keyword evidence="1" id="KW-0175">Coiled coil</keyword>